<keyword evidence="7 8" id="KW-0408">Iron</keyword>
<protein>
    <submittedName>
        <fullName evidence="10">2,3-dihydroxybiphenyl 1,2-dioxygenase</fullName>
    </submittedName>
</protein>
<dbReference type="EMBL" id="ACLF03000002">
    <property type="protein sequence ID" value="EFQ84387.1"/>
    <property type="molecule type" value="Genomic_DNA"/>
</dbReference>
<dbReference type="InterPro" id="IPR004360">
    <property type="entry name" value="Glyas_Fos-R_dOase_dom"/>
</dbReference>
<dbReference type="GO" id="GO:0051213">
    <property type="term" value="F:dioxygenase activity"/>
    <property type="evidence" value="ECO:0007669"/>
    <property type="project" value="UniProtKB-KW"/>
</dbReference>
<keyword evidence="3" id="KW-0479">Metal-binding</keyword>
<feature type="domain" description="VOC" evidence="9">
    <location>
        <begin position="145"/>
        <end position="265"/>
    </location>
</feature>
<name>E2S882_9ACTN</name>
<evidence type="ECO:0000256" key="8">
    <source>
        <dbReference type="RuleBase" id="RU000683"/>
    </source>
</evidence>
<dbReference type="PANTHER" id="PTHR21366:SF14">
    <property type="entry name" value="GLYOXALASE DOMAIN-CONTAINING PROTEIN 5"/>
    <property type="match status" value="1"/>
</dbReference>
<dbReference type="InterPro" id="IPR000486">
    <property type="entry name" value="Xdiol_ring_cleave_dOase_1/2"/>
</dbReference>
<evidence type="ECO:0000256" key="3">
    <source>
        <dbReference type="ARBA" id="ARBA00022723"/>
    </source>
</evidence>
<dbReference type="Gene3D" id="3.10.180.10">
    <property type="entry name" value="2,3-Dihydroxybiphenyl 1,2-Dioxygenase, domain 1"/>
    <property type="match status" value="2"/>
</dbReference>
<dbReference type="PROSITE" id="PS00082">
    <property type="entry name" value="EXTRADIOL_DIOXYGENAS"/>
    <property type="match status" value="1"/>
</dbReference>
<evidence type="ECO:0000259" key="9">
    <source>
        <dbReference type="PROSITE" id="PS51819"/>
    </source>
</evidence>
<keyword evidence="11" id="KW-1185">Reference proteome</keyword>
<evidence type="ECO:0000313" key="11">
    <source>
        <dbReference type="Proteomes" id="UP000003111"/>
    </source>
</evidence>
<gene>
    <name evidence="10" type="ORF">HMPREF0063_10239</name>
</gene>
<evidence type="ECO:0000256" key="4">
    <source>
        <dbReference type="ARBA" id="ARBA00022797"/>
    </source>
</evidence>
<evidence type="ECO:0000256" key="2">
    <source>
        <dbReference type="ARBA" id="ARBA00008784"/>
    </source>
</evidence>
<proteinExistence type="inferred from homology"/>
<accession>E2S882</accession>
<sequence length="310" mass="34818">MNHRLMHSLGYLGVTTPRAEEWPDFARRVFGMEVVSDETGAHRMRWDDRAFRLAVHPGDTDEVAYIGWESRDSGDLDRITATLRSRGVEVVVESAEVANQRMVSELVSFHDPFGIRHEVYAGAVEFDRSFRGERSTTKFRTGPQGLGHAVLVVPDLEVGTAFYEEVLGLVTTDVVHHGPALGTMRFLRCNTRHHSIALWEMPGRLLGLQHLMVESESVDEVGRAYDTVQTGPWEVSATLGRHVGDEQMSFYTRTPSGFDIELGCDSIDIDDATWTMRLIDKTAGAPNEVWGHHWRDLGPQSSLRAVETWS</sequence>
<dbReference type="InterPro" id="IPR029068">
    <property type="entry name" value="Glyas_Bleomycin-R_OHBP_Dase"/>
</dbReference>
<dbReference type="PANTHER" id="PTHR21366">
    <property type="entry name" value="GLYOXALASE FAMILY PROTEIN"/>
    <property type="match status" value="1"/>
</dbReference>
<evidence type="ECO:0000256" key="5">
    <source>
        <dbReference type="ARBA" id="ARBA00022964"/>
    </source>
</evidence>
<dbReference type="Proteomes" id="UP000003111">
    <property type="component" value="Unassembled WGS sequence"/>
</dbReference>
<dbReference type="SUPFAM" id="SSF54593">
    <property type="entry name" value="Glyoxalase/Bleomycin resistance protein/Dihydroxybiphenyl dioxygenase"/>
    <property type="match status" value="1"/>
</dbReference>
<keyword evidence="4 8" id="KW-0058">Aromatic hydrocarbons catabolism</keyword>
<dbReference type="GO" id="GO:0008198">
    <property type="term" value="F:ferrous iron binding"/>
    <property type="evidence" value="ECO:0007669"/>
    <property type="project" value="InterPro"/>
</dbReference>
<keyword evidence="6 8" id="KW-0560">Oxidoreductase</keyword>
<organism evidence="10 11">
    <name type="scientific">Aeromicrobium marinum DSM 15272</name>
    <dbReference type="NCBI Taxonomy" id="585531"/>
    <lineage>
        <taxon>Bacteria</taxon>
        <taxon>Bacillati</taxon>
        <taxon>Actinomycetota</taxon>
        <taxon>Actinomycetes</taxon>
        <taxon>Propionibacteriales</taxon>
        <taxon>Nocardioidaceae</taxon>
        <taxon>Aeromicrobium</taxon>
    </lineage>
</organism>
<comment type="caution">
    <text evidence="10">The sequence shown here is derived from an EMBL/GenBank/DDBJ whole genome shotgun (WGS) entry which is preliminary data.</text>
</comment>
<evidence type="ECO:0000256" key="1">
    <source>
        <dbReference type="ARBA" id="ARBA00001954"/>
    </source>
</evidence>
<evidence type="ECO:0000256" key="6">
    <source>
        <dbReference type="ARBA" id="ARBA00023002"/>
    </source>
</evidence>
<keyword evidence="5 8" id="KW-0223">Dioxygenase</keyword>
<dbReference type="PROSITE" id="PS51819">
    <property type="entry name" value="VOC"/>
    <property type="match status" value="2"/>
</dbReference>
<dbReference type="CDD" id="cd07252">
    <property type="entry name" value="BphC1-RGP6_N_like"/>
    <property type="match status" value="1"/>
</dbReference>
<dbReference type="Pfam" id="PF00903">
    <property type="entry name" value="Glyoxalase"/>
    <property type="match status" value="1"/>
</dbReference>
<dbReference type="Pfam" id="PF22632">
    <property type="entry name" value="BphC_D1"/>
    <property type="match status" value="1"/>
</dbReference>
<dbReference type="STRING" id="585531.HMPREF0063_10239"/>
<dbReference type="eggNOG" id="COG0346">
    <property type="taxonomic scope" value="Bacteria"/>
</dbReference>
<dbReference type="InterPro" id="IPR050383">
    <property type="entry name" value="GlyoxalaseI/FosfomycinResist"/>
</dbReference>
<reference evidence="10" key="1">
    <citation type="submission" date="2010-08" db="EMBL/GenBank/DDBJ databases">
        <authorList>
            <person name="Muzny D."/>
            <person name="Qin X."/>
            <person name="Buhay C."/>
            <person name="Dugan-Rocha S."/>
            <person name="Ding Y."/>
            <person name="Chen G."/>
            <person name="Hawes A."/>
            <person name="Holder M."/>
            <person name="Jhangiani S."/>
            <person name="Johnson A."/>
            <person name="Khan Z."/>
            <person name="Li Z."/>
            <person name="Liu W."/>
            <person name="Liu X."/>
            <person name="Perez L."/>
            <person name="Shen H."/>
            <person name="Wang Q."/>
            <person name="Watt J."/>
            <person name="Xi L."/>
            <person name="Xin Y."/>
            <person name="Zhou J."/>
            <person name="Deng J."/>
            <person name="Jiang H."/>
            <person name="Liu Y."/>
            <person name="Qu J."/>
            <person name="Song X.-Z."/>
            <person name="Zhang L."/>
            <person name="Villasana D."/>
            <person name="Johnson A."/>
            <person name="Liu J."/>
            <person name="Liyanage D."/>
            <person name="Lorensuhewa L."/>
            <person name="Robinson T."/>
            <person name="Song A."/>
            <person name="Song B.-B."/>
            <person name="Dinh H."/>
            <person name="Thornton R."/>
            <person name="Coyle M."/>
            <person name="Francisco L."/>
            <person name="Jackson L."/>
            <person name="Javaid M."/>
            <person name="Korchina V."/>
            <person name="Kovar C."/>
            <person name="Mata R."/>
            <person name="Mathew T."/>
            <person name="Ngo R."/>
            <person name="Nguyen L."/>
            <person name="Nguyen N."/>
            <person name="Okwuonu G."/>
            <person name="Ongeri F."/>
            <person name="Pham C."/>
            <person name="Simmons D."/>
            <person name="Wilczek-Boney K."/>
            <person name="Hale W."/>
            <person name="Jakkamsetti A."/>
            <person name="Pham P."/>
            <person name="Ruth R."/>
            <person name="San Lucas F."/>
            <person name="Warren J."/>
            <person name="Zhang J."/>
            <person name="Zhao Z."/>
            <person name="Zhou C."/>
            <person name="Zhu D."/>
            <person name="Lee S."/>
            <person name="Bess C."/>
            <person name="Blankenburg K."/>
            <person name="Forbes L."/>
            <person name="Fu Q."/>
            <person name="Gubbala S."/>
            <person name="Hirani K."/>
            <person name="Jayaseelan J.C."/>
            <person name="Lara F."/>
            <person name="Munidasa M."/>
            <person name="Palculict T."/>
            <person name="Patil S."/>
            <person name="Pu L.-L."/>
            <person name="Saada N."/>
            <person name="Tang L."/>
            <person name="Weissenberger G."/>
            <person name="Zhu Y."/>
            <person name="Hemphill L."/>
            <person name="Shang Y."/>
            <person name="Youmans B."/>
            <person name="Ayvaz T."/>
            <person name="Ross M."/>
            <person name="Santibanez J."/>
            <person name="Aqrawi P."/>
            <person name="Gross S."/>
            <person name="Joshi V."/>
            <person name="Fowler G."/>
            <person name="Nazareth L."/>
            <person name="Reid J."/>
            <person name="Worley K."/>
            <person name="Petrosino J."/>
            <person name="Highlander S."/>
            <person name="Gibbs R."/>
        </authorList>
    </citation>
    <scope>NUCLEOTIDE SEQUENCE [LARGE SCALE GENOMIC DNA]</scope>
    <source>
        <strain evidence="10">DSM 15272</strain>
    </source>
</reference>
<feature type="domain" description="VOC" evidence="9">
    <location>
        <begin position="8"/>
        <end position="122"/>
    </location>
</feature>
<comment type="cofactor">
    <cofactor evidence="1 8">
        <name>Fe(2+)</name>
        <dbReference type="ChEBI" id="CHEBI:29033"/>
    </cofactor>
</comment>
<dbReference type="HOGENOM" id="CLU_052361_2_0_11"/>
<evidence type="ECO:0000313" key="10">
    <source>
        <dbReference type="EMBL" id="EFQ84387.1"/>
    </source>
</evidence>
<dbReference type="AlphaFoldDB" id="E2S882"/>
<dbReference type="InterPro" id="IPR037523">
    <property type="entry name" value="VOC_core"/>
</dbReference>
<comment type="similarity">
    <text evidence="2 8">Belongs to the extradiol ring-cleavage dioxygenase family.</text>
</comment>
<evidence type="ECO:0000256" key="7">
    <source>
        <dbReference type="ARBA" id="ARBA00023004"/>
    </source>
</evidence>
<dbReference type="RefSeq" id="WP_007079121.1">
    <property type="nucleotide sequence ID" value="NZ_CM001024.1"/>
</dbReference>
<dbReference type="OrthoDB" id="6909416at2"/>